<gene>
    <name evidence="1" type="ORF">METH_11235</name>
</gene>
<proteinExistence type="predicted"/>
<sequence>MPTTKDDIRDGLRRSFSVYATRQGRAYRMLGGRLAILKQNAALARISEEEFAELSKEEMERAAQRMEARQQDFHPVTAVPAVEEVTG</sequence>
<reference evidence="1 2" key="1">
    <citation type="submission" date="2013-09" db="EMBL/GenBank/DDBJ databases">
        <authorList>
            <consortium name="DOE Joint Genome Institute"/>
            <person name="Klenk H.-P."/>
            <person name="Huntemann M."/>
            <person name="Han J."/>
            <person name="Chen A."/>
            <person name="Kyrpides N."/>
            <person name="Mavromatis K."/>
            <person name="Markowitz V."/>
            <person name="Palaniappan K."/>
            <person name="Ivanova N."/>
            <person name="Schaumberg A."/>
            <person name="Pati A."/>
            <person name="Liolios K."/>
            <person name="Nordberg H.P."/>
            <person name="Cantor M.N."/>
            <person name="Hua S.X."/>
            <person name="Woyke T."/>
        </authorList>
    </citation>
    <scope>NUCLEOTIDE SEQUENCE [LARGE SCALE GENOMIC DNA]</scope>
    <source>
        <strain evidence="1 2">DSM 14336</strain>
    </source>
</reference>
<keyword evidence="2" id="KW-1185">Reference proteome</keyword>
<evidence type="ECO:0000313" key="1">
    <source>
        <dbReference type="EMBL" id="AHD03091.1"/>
    </source>
</evidence>
<dbReference type="PATRIC" id="fig|999552.6.peg.2239"/>
<protein>
    <submittedName>
        <fullName evidence="1">Uncharacterized protein</fullName>
    </submittedName>
</protein>
<dbReference type="KEGG" id="lmd:METH_11235"/>
<dbReference type="OrthoDB" id="7863417at2"/>
<dbReference type="RefSeq" id="WP_024090487.1">
    <property type="nucleotide sequence ID" value="NC_023135.1"/>
</dbReference>
<dbReference type="HOGENOM" id="CLU_2539606_0_0_5"/>
<organism evidence="1 2">
    <name type="scientific">Leisingera methylohalidivorans DSM 14336</name>
    <dbReference type="NCBI Taxonomy" id="999552"/>
    <lineage>
        <taxon>Bacteria</taxon>
        <taxon>Pseudomonadati</taxon>
        <taxon>Pseudomonadota</taxon>
        <taxon>Alphaproteobacteria</taxon>
        <taxon>Rhodobacterales</taxon>
        <taxon>Roseobacteraceae</taxon>
        <taxon>Leisingera</taxon>
    </lineage>
</organism>
<dbReference type="STRING" id="999552.METH_11235"/>
<dbReference type="EMBL" id="CP006773">
    <property type="protein sequence ID" value="AHD03091.1"/>
    <property type="molecule type" value="Genomic_DNA"/>
</dbReference>
<dbReference type="Proteomes" id="UP000018780">
    <property type="component" value="Chromosome"/>
</dbReference>
<name>V9VWE2_9RHOB</name>
<evidence type="ECO:0000313" key="2">
    <source>
        <dbReference type="Proteomes" id="UP000018780"/>
    </source>
</evidence>
<accession>V9VWE2</accession>
<dbReference type="AlphaFoldDB" id="V9VWE2"/>